<keyword evidence="3" id="KW-1185">Reference proteome</keyword>
<dbReference type="OrthoDB" id="8481923at2"/>
<keyword evidence="1" id="KW-0812">Transmembrane</keyword>
<reference evidence="2 3" key="1">
    <citation type="submission" date="2015-08" db="EMBL/GenBank/DDBJ databases">
        <title>Complete genome sequence of Rufibacter tibetensis strain 1351t, a radiation-resistant bacterium from tibet plateau.</title>
        <authorList>
            <person name="Dai J."/>
        </authorList>
    </citation>
    <scope>NUCLEOTIDE SEQUENCE [LARGE SCALE GENOMIC DNA]</scope>
    <source>
        <strain evidence="2 3">1351</strain>
    </source>
</reference>
<sequence length="250" mass="29006">MPFTFSHPAVVLPLISLPQRWRSATGLIVGSMAPDFEKFIRMSLHDPYSHTWPSIFYFNLPVGLLVCFIFHLIVRNTLIDHLPYFLRKRFNRFKGFNWTSYFKKHWPVIVLSLLIGVISHLVWDAFTHKEGRGVRMFPALLQPILPEPFTRSWFTFLQQVLSVIGGFVMAIFIYELPQEKRPLEKKSILVFWFMSGVIVCVVVALWVMAGGMLNRYYIFVAAISAGLLSLIILPFLIKIKEHLFSRSRTA</sequence>
<accession>A0A0P0C4G6</accession>
<dbReference type="Proteomes" id="UP000061382">
    <property type="component" value="Chromosome"/>
</dbReference>
<proteinExistence type="predicted"/>
<dbReference type="RefSeq" id="WP_062544240.1">
    <property type="nucleotide sequence ID" value="NZ_CP012643.1"/>
</dbReference>
<evidence type="ECO:0000313" key="2">
    <source>
        <dbReference type="EMBL" id="ALI99735.1"/>
    </source>
</evidence>
<feature type="transmembrane region" description="Helical" evidence="1">
    <location>
        <begin position="215"/>
        <end position="237"/>
    </location>
</feature>
<organism evidence="2 3">
    <name type="scientific">Rufibacter tibetensis</name>
    <dbReference type="NCBI Taxonomy" id="512763"/>
    <lineage>
        <taxon>Bacteria</taxon>
        <taxon>Pseudomonadati</taxon>
        <taxon>Bacteroidota</taxon>
        <taxon>Cytophagia</taxon>
        <taxon>Cytophagales</taxon>
        <taxon>Hymenobacteraceae</taxon>
        <taxon>Rufibacter</taxon>
    </lineage>
</organism>
<name>A0A0P0C4G6_9BACT</name>
<protein>
    <recommendedName>
        <fullName evidence="4">DUF4184 domain-containing protein</fullName>
    </recommendedName>
</protein>
<evidence type="ECO:0000313" key="3">
    <source>
        <dbReference type="Proteomes" id="UP000061382"/>
    </source>
</evidence>
<dbReference type="STRING" id="512763.DC20_13090"/>
<feature type="transmembrane region" description="Helical" evidence="1">
    <location>
        <begin position="156"/>
        <end position="176"/>
    </location>
</feature>
<feature type="transmembrane region" description="Helical" evidence="1">
    <location>
        <begin position="106"/>
        <end position="123"/>
    </location>
</feature>
<dbReference type="KEGG" id="rti:DC20_13090"/>
<dbReference type="PATRIC" id="fig|512763.3.peg.2874"/>
<dbReference type="EMBL" id="CP012643">
    <property type="protein sequence ID" value="ALI99735.1"/>
    <property type="molecule type" value="Genomic_DNA"/>
</dbReference>
<evidence type="ECO:0000256" key="1">
    <source>
        <dbReference type="SAM" id="Phobius"/>
    </source>
</evidence>
<keyword evidence="1" id="KW-1133">Transmembrane helix</keyword>
<feature type="transmembrane region" description="Helical" evidence="1">
    <location>
        <begin position="188"/>
        <end position="209"/>
    </location>
</feature>
<dbReference type="InterPro" id="IPR025238">
    <property type="entry name" value="DUF4184"/>
</dbReference>
<evidence type="ECO:0008006" key="4">
    <source>
        <dbReference type="Google" id="ProtNLM"/>
    </source>
</evidence>
<dbReference type="AlphaFoldDB" id="A0A0P0C4G6"/>
<feature type="transmembrane region" description="Helical" evidence="1">
    <location>
        <begin position="55"/>
        <end position="74"/>
    </location>
</feature>
<keyword evidence="1" id="KW-0472">Membrane</keyword>
<dbReference type="Pfam" id="PF13803">
    <property type="entry name" value="DUF4184"/>
    <property type="match status" value="1"/>
</dbReference>
<gene>
    <name evidence="2" type="ORF">DC20_13090</name>
</gene>